<reference evidence="2 3" key="1">
    <citation type="submission" date="2023-04" db="EMBL/GenBank/DDBJ databases">
        <title>Spirochaete genome identified in red abalone sample constitutes a novel genus.</title>
        <authorList>
            <person name="Sharma S.P."/>
            <person name="Purcell C.M."/>
            <person name="Hyde J.R."/>
            <person name="Severin A.J."/>
        </authorList>
    </citation>
    <scope>NUCLEOTIDE SEQUENCE [LARGE SCALE GENOMIC DNA]</scope>
    <source>
        <strain evidence="2 3">SP-2023</strain>
    </source>
</reference>
<keyword evidence="2" id="KW-0808">Transferase</keyword>
<protein>
    <submittedName>
        <fullName evidence="2">Glycosyltransferase family 2 protein</fullName>
        <ecNumber evidence="2">2.4.-.-</ecNumber>
    </submittedName>
</protein>
<dbReference type="Proteomes" id="UP001228690">
    <property type="component" value="Chromosome"/>
</dbReference>
<dbReference type="EMBL" id="CP123443">
    <property type="protein sequence ID" value="WGK69200.1"/>
    <property type="molecule type" value="Genomic_DNA"/>
</dbReference>
<feature type="domain" description="Glycosyltransferase 2-like" evidence="1">
    <location>
        <begin position="32"/>
        <end position="189"/>
    </location>
</feature>
<dbReference type="SUPFAM" id="SSF53448">
    <property type="entry name" value="Nucleotide-diphospho-sugar transferases"/>
    <property type="match status" value="1"/>
</dbReference>
<proteinExistence type="predicted"/>
<dbReference type="Pfam" id="PF00535">
    <property type="entry name" value="Glycos_transf_2"/>
    <property type="match status" value="1"/>
</dbReference>
<dbReference type="CDD" id="cd00761">
    <property type="entry name" value="Glyco_tranf_GTA_type"/>
    <property type="match status" value="1"/>
</dbReference>
<dbReference type="GO" id="GO:0016757">
    <property type="term" value="F:glycosyltransferase activity"/>
    <property type="evidence" value="ECO:0007669"/>
    <property type="project" value="UniProtKB-KW"/>
</dbReference>
<gene>
    <name evidence="2" type="ORF">P0082_12095</name>
</gene>
<evidence type="ECO:0000313" key="2">
    <source>
        <dbReference type="EMBL" id="WGK69200.1"/>
    </source>
</evidence>
<evidence type="ECO:0000313" key="3">
    <source>
        <dbReference type="Proteomes" id="UP001228690"/>
    </source>
</evidence>
<dbReference type="EC" id="2.4.-.-" evidence="2"/>
<sequence length="393" mass="45167">MADRASLSHLSAWVSSCASAWESSNLPGPKVSFLIPAYNYENYIGRCVEGVLRQSDASWDLLIVNDCSTDGTWQLCEQYTRQDSRIRAVNLAKNLGQYQIINEYSKDLAGEYCCVLDADDYPARDYVAGMYRYAKANDFDIVMCLHRNIVGDKQVFNSNYGPEISAKGLHHSLFTRLLKLEYFIIDCGTLVKTDLRRQIYSCLPKVPLYASTDDMQALFLALRARNIAVLKKPLYYHNQASAGTWRNKSEEFRLKKISSALTSLQMIYHLVNSDVRLREFRPGSLPMAQNIQSIIFEALENLTVGERMALYQKLLTFFEQKDSPFVFSSLSILDLEAELLRRGVAVEQGTEPETADSWDAWTLYKARLRERLRTAKRFLPYGFVRYVQCRKFR</sequence>
<organism evidence="2 3">
    <name type="scientific">Candidatus Haliotispira prima</name>
    <dbReference type="NCBI Taxonomy" id="3034016"/>
    <lineage>
        <taxon>Bacteria</taxon>
        <taxon>Pseudomonadati</taxon>
        <taxon>Spirochaetota</taxon>
        <taxon>Spirochaetia</taxon>
        <taxon>Spirochaetales</taxon>
        <taxon>Spirochaetaceae</taxon>
        <taxon>Candidatus Haliotispira</taxon>
    </lineage>
</organism>
<evidence type="ECO:0000259" key="1">
    <source>
        <dbReference type="Pfam" id="PF00535"/>
    </source>
</evidence>
<keyword evidence="2" id="KW-0328">Glycosyltransferase</keyword>
<dbReference type="InterPro" id="IPR029044">
    <property type="entry name" value="Nucleotide-diphossugar_trans"/>
</dbReference>
<keyword evidence="3" id="KW-1185">Reference proteome</keyword>
<dbReference type="RefSeq" id="WP_326927388.1">
    <property type="nucleotide sequence ID" value="NZ_CP123443.1"/>
</dbReference>
<dbReference type="Gene3D" id="3.90.550.10">
    <property type="entry name" value="Spore Coat Polysaccharide Biosynthesis Protein SpsA, Chain A"/>
    <property type="match status" value="1"/>
</dbReference>
<dbReference type="InterPro" id="IPR050834">
    <property type="entry name" value="Glycosyltransf_2"/>
</dbReference>
<name>A0ABY8MGQ4_9SPIO</name>
<dbReference type="PANTHER" id="PTHR43685:SF2">
    <property type="entry name" value="GLYCOSYLTRANSFERASE 2-LIKE DOMAIN-CONTAINING PROTEIN"/>
    <property type="match status" value="1"/>
</dbReference>
<dbReference type="PANTHER" id="PTHR43685">
    <property type="entry name" value="GLYCOSYLTRANSFERASE"/>
    <property type="match status" value="1"/>
</dbReference>
<dbReference type="InterPro" id="IPR001173">
    <property type="entry name" value="Glyco_trans_2-like"/>
</dbReference>
<accession>A0ABY8MGQ4</accession>